<reference evidence="1 2" key="1">
    <citation type="journal article" date="2012" name="J. Virol.">
        <title>Sequence and structural characterization of great salt lake bacteriophage CW02, a member of the T7-like supergroup.</title>
        <authorList>
            <person name="Shen P.S."/>
            <person name="Domek M.J."/>
            <person name="Sanz-Garcia E."/>
            <person name="Makaju A."/>
            <person name="Taylor R.M."/>
            <person name="Hoggan R."/>
            <person name="Culumber M.D."/>
            <person name="Oberg C.J."/>
            <person name="Breakwell D.P."/>
            <person name="Prince J.T."/>
            <person name="Belnap D.M."/>
        </authorList>
    </citation>
    <scope>NUCLEOTIDE SEQUENCE [LARGE SCALE GENOMIC DNA]</scope>
</reference>
<evidence type="ECO:0000313" key="1">
    <source>
        <dbReference type="EMBL" id="AFE86183.1"/>
    </source>
</evidence>
<proteinExistence type="predicted"/>
<protein>
    <submittedName>
        <fullName evidence="1">Uncharacterized protein</fullName>
    </submittedName>
</protein>
<sequence length="97" mass="10556">MAISKNYYGPAYIDWAEAGLVSPFSPDQNIVAVKGYNPDLEEVLVEVLRGEYKGHDGNGFIVITKDGESVVSGQGGRGNLWWLSLDTLTPVLLEENA</sequence>
<name>H9D1E1_9CAUD</name>
<accession>H9D1E1</accession>
<dbReference type="EMBL" id="JQ446452">
    <property type="protein sequence ID" value="AFE86183.1"/>
    <property type="molecule type" value="Genomic_DNA"/>
</dbReference>
<organism evidence="1 2">
    <name type="scientific">Salinivibrio phage CW02</name>
    <dbReference type="NCBI Taxonomy" id="1161935"/>
    <lineage>
        <taxon>Viruses</taxon>
        <taxon>Duplodnaviria</taxon>
        <taxon>Heunggongvirae</taxon>
        <taxon>Uroviricota</taxon>
        <taxon>Caudoviricetes</taxon>
        <taxon>Zobellviridae</taxon>
        <taxon>Salinovirus</taxon>
        <taxon>Salinovirus utanense</taxon>
    </lineage>
</organism>
<dbReference type="KEGG" id="vg:14016702"/>
<keyword evidence="2" id="KW-1185">Reference proteome</keyword>
<dbReference type="GeneID" id="14016702"/>
<dbReference type="RefSeq" id="YP_007010528.1">
    <property type="nucleotide sequence ID" value="NC_019540.1"/>
</dbReference>
<evidence type="ECO:0000313" key="2">
    <source>
        <dbReference type="Proteomes" id="UP000004791"/>
    </source>
</evidence>
<dbReference type="Proteomes" id="UP000004791">
    <property type="component" value="Segment"/>
</dbReference>